<feature type="transmembrane region" description="Helical" evidence="1">
    <location>
        <begin position="21"/>
        <end position="41"/>
    </location>
</feature>
<keyword evidence="1" id="KW-0812">Transmembrane</keyword>
<feature type="transmembrane region" description="Helical" evidence="1">
    <location>
        <begin position="988"/>
        <end position="1011"/>
    </location>
</feature>
<feature type="transmembrane region" description="Helical" evidence="1">
    <location>
        <begin position="535"/>
        <end position="558"/>
    </location>
</feature>
<feature type="transmembrane region" description="Helical" evidence="1">
    <location>
        <begin position="471"/>
        <end position="494"/>
    </location>
</feature>
<dbReference type="Gene3D" id="1.20.1640.10">
    <property type="entry name" value="Multidrug efflux transporter AcrB transmembrane domain"/>
    <property type="match status" value="2"/>
</dbReference>
<name>A0A9D7SI89_9BACT</name>
<dbReference type="Proteomes" id="UP000886657">
    <property type="component" value="Unassembled WGS sequence"/>
</dbReference>
<feature type="transmembrane region" description="Helical" evidence="1">
    <location>
        <begin position="962"/>
        <end position="982"/>
    </location>
</feature>
<evidence type="ECO:0000313" key="3">
    <source>
        <dbReference type="Proteomes" id="UP000886657"/>
    </source>
</evidence>
<dbReference type="Gene3D" id="3.30.70.1430">
    <property type="entry name" value="Multidrug efflux transporter AcrB pore domain"/>
    <property type="match status" value="2"/>
</dbReference>
<reference evidence="2" key="1">
    <citation type="submission" date="2020-10" db="EMBL/GenBank/DDBJ databases">
        <title>Connecting structure to function with the recovery of over 1000 high-quality activated sludge metagenome-assembled genomes encoding full-length rRNA genes using long-read sequencing.</title>
        <authorList>
            <person name="Singleton C.M."/>
            <person name="Petriglieri F."/>
            <person name="Kristensen J.M."/>
            <person name="Kirkegaard R.H."/>
            <person name="Michaelsen T.Y."/>
            <person name="Andersen M.H."/>
            <person name="Karst S.M."/>
            <person name="Dueholm M.S."/>
            <person name="Nielsen P.H."/>
            <person name="Albertsen M."/>
        </authorList>
    </citation>
    <scope>NUCLEOTIDE SEQUENCE</scope>
    <source>
        <strain evidence="2">Skiv_18-Q3-R9-52_MAXAC.067</strain>
    </source>
</reference>
<evidence type="ECO:0000313" key="2">
    <source>
        <dbReference type="EMBL" id="MBK9796708.1"/>
    </source>
</evidence>
<dbReference type="PRINTS" id="PR00702">
    <property type="entry name" value="ACRIFLAVINRP"/>
</dbReference>
<proteinExistence type="predicted"/>
<dbReference type="Pfam" id="PF00873">
    <property type="entry name" value="ACR_tran"/>
    <property type="match status" value="1"/>
</dbReference>
<gene>
    <name evidence="2" type="ORF">IPP58_09455</name>
</gene>
<feature type="transmembrane region" description="Helical" evidence="1">
    <location>
        <begin position="367"/>
        <end position="387"/>
    </location>
</feature>
<feature type="transmembrane region" description="Helical" evidence="1">
    <location>
        <begin position="860"/>
        <end position="879"/>
    </location>
</feature>
<evidence type="ECO:0000256" key="1">
    <source>
        <dbReference type="SAM" id="Phobius"/>
    </source>
</evidence>
<organism evidence="2 3">
    <name type="scientific">Candidatus Geothrix skivensis</name>
    <dbReference type="NCBI Taxonomy" id="2954439"/>
    <lineage>
        <taxon>Bacteria</taxon>
        <taxon>Pseudomonadati</taxon>
        <taxon>Acidobacteriota</taxon>
        <taxon>Holophagae</taxon>
        <taxon>Holophagales</taxon>
        <taxon>Holophagaceae</taxon>
        <taxon>Geothrix</taxon>
    </lineage>
</organism>
<dbReference type="PANTHER" id="PTHR32063:SF24">
    <property type="entry name" value="CATION EFFLUX SYSTEM (ACRB_ACRD_ACRF FAMILY)"/>
    <property type="match status" value="1"/>
</dbReference>
<dbReference type="SUPFAM" id="SSF82714">
    <property type="entry name" value="Multidrug efflux transporter AcrB TolC docking domain, DN and DC subdomains"/>
    <property type="match status" value="2"/>
</dbReference>
<feature type="transmembrane region" description="Helical" evidence="1">
    <location>
        <begin position="912"/>
        <end position="934"/>
    </location>
</feature>
<dbReference type="PANTHER" id="PTHR32063">
    <property type="match status" value="1"/>
</dbReference>
<keyword evidence="1" id="KW-0472">Membrane</keyword>
<protein>
    <submittedName>
        <fullName evidence="2">Efflux RND transporter permease subunit</fullName>
    </submittedName>
</protein>
<dbReference type="GO" id="GO:0042910">
    <property type="term" value="F:xenobiotic transmembrane transporter activity"/>
    <property type="evidence" value="ECO:0007669"/>
    <property type="project" value="TreeGrafter"/>
</dbReference>
<dbReference type="AlphaFoldDB" id="A0A9D7SI89"/>
<feature type="transmembrane region" description="Helical" evidence="1">
    <location>
        <begin position="435"/>
        <end position="459"/>
    </location>
</feature>
<dbReference type="EMBL" id="JADKIO010000006">
    <property type="protein sequence ID" value="MBK9796708.1"/>
    <property type="molecule type" value="Genomic_DNA"/>
</dbReference>
<dbReference type="Gene3D" id="3.30.70.1320">
    <property type="entry name" value="Multidrug efflux transporter AcrB pore domain like"/>
    <property type="match status" value="1"/>
</dbReference>
<dbReference type="Gene3D" id="3.30.70.1440">
    <property type="entry name" value="Multidrug efflux transporter AcrB pore domain"/>
    <property type="match status" value="1"/>
</dbReference>
<keyword evidence="1" id="KW-1133">Transmembrane helix</keyword>
<comment type="caution">
    <text evidence="2">The sequence shown here is derived from an EMBL/GenBank/DDBJ whole genome shotgun (WGS) entry which is preliminary data.</text>
</comment>
<accession>A0A9D7SI89</accession>
<dbReference type="SUPFAM" id="SSF82866">
    <property type="entry name" value="Multidrug efflux transporter AcrB transmembrane domain"/>
    <property type="match status" value="2"/>
</dbReference>
<dbReference type="InterPro" id="IPR027463">
    <property type="entry name" value="AcrB_DN_DC_subdom"/>
</dbReference>
<feature type="transmembrane region" description="Helical" evidence="1">
    <location>
        <begin position="886"/>
        <end position="906"/>
    </location>
</feature>
<sequence length="1025" mass="109202">MSSDKPSLLTRWFTWLLPKRGLVFGATLLLAFTGALTFFSLKRDLIPDLSLPSLQLLIQSPGRAAAELELTVAQPLEQALGGLPGVKRVISTVQAGLVQVVIAFEDGTDPWRSRQLVGERLSAIMGAFPPGTQSPLVTSAAGRLQEIQELVLIGPAVGPVALRDQAVKVIVPRLQAVSGVARVEALGGEARQLQVLLRPDRMRLLGVSLGKAMEALEGSDQDGGAGILELQDKGWFVTLGSAAPTPEELRRLPIQTQRGTVYLGEVADVQEGNGFRRGLSTYRGAEAVSLRVVKQPTAEALSTAWAVREALPELRKGLPEGMKLEMFYDQGAFVSHALSGVTLALLIGGAFVGLVLVVLLGNLRAALVVIILLPLATLGAAIPLMWMGLGLNALTLGGLAISVGLLVDAGVIMVENLTHRLHQAHTTDVASRRATLVAAASEVGVPVLIAVLVILAVFIPLLAIGGVAGKLYAPLAVAVGSAMTLSLILSFTLVPTLVERFLPPGTVLEEPRFVTKLKEIYRPALIWALSHGAKLLALAATITAASVLLALGLGSNFLPSLDEGAFILTPNFPAETSLEAVDQGNKMLGRRIRQVPGVKDYYRRTGRGDVTEDPMPHYSSDILVLLESGANPKEVEAALGALAEAMPYPVELTTPMNMKISEGLGGTPADLQVKLFNPDMAALEAIAPDLRKRLTELPGVKSVVPDTGGPLPKWQVIIDDRDLRHLGVPRPLLLQTLQAALQGLEVSPRYDGPQRIGRVVKFQFAGEVTPERLQRLPLVLEDGRVLELGQVVRFEETTTPSMIRRESAQRRLALNLRTLGDLGGAAKRVDALLAAYPLPKGTVVKLGGKIEEARETQKRLLIAIAVALGIVVGLLYVALNRWWEVVVVLATLPNAFAGGLFSLWLAGETWNVSSIVGMIGLFGVAVQNSLVLITQTKELHASGMSLRQSVLEASLGRVRPKLMTAGAAILGLLPMLIGFGGSELERPLAIVMVGGLVTSTLFTLLVLPGFYEWVGKRRGLGDARI</sequence>
<dbReference type="Gene3D" id="3.30.2090.10">
    <property type="entry name" value="Multidrug efflux transporter AcrB TolC docking domain, DN and DC subdomains"/>
    <property type="match status" value="2"/>
</dbReference>
<dbReference type="GO" id="GO:0005886">
    <property type="term" value="C:plasma membrane"/>
    <property type="evidence" value="ECO:0007669"/>
    <property type="project" value="TreeGrafter"/>
</dbReference>
<dbReference type="InterPro" id="IPR001036">
    <property type="entry name" value="Acrflvin-R"/>
</dbReference>
<feature type="transmembrane region" description="Helical" evidence="1">
    <location>
        <begin position="337"/>
        <end position="360"/>
    </location>
</feature>
<dbReference type="SUPFAM" id="SSF82693">
    <property type="entry name" value="Multidrug efflux transporter AcrB pore domain, PN1, PN2, PC1 and PC2 subdomains"/>
    <property type="match status" value="2"/>
</dbReference>